<dbReference type="GO" id="GO:0003887">
    <property type="term" value="F:DNA-directed DNA polymerase activity"/>
    <property type="evidence" value="ECO:0007669"/>
    <property type="project" value="InterPro"/>
</dbReference>
<dbReference type="Pfam" id="PF04364">
    <property type="entry name" value="DNA_pol3_chi"/>
    <property type="match status" value="1"/>
</dbReference>
<dbReference type="RefSeq" id="WP_070154738.1">
    <property type="nucleotide sequence ID" value="NZ_CP183897.1"/>
</dbReference>
<dbReference type="PANTHER" id="PTHR38767">
    <property type="entry name" value="DNA POLYMERASE III SUBUNIT CHI"/>
    <property type="match status" value="1"/>
</dbReference>
<reference evidence="1 2" key="1">
    <citation type="submission" date="2016-10" db="EMBL/GenBank/DDBJ databases">
        <title>Genome of airborne Acinetobacter sp. 5-2Ac02 in the hospital environment: Species near to Acinetobacter towneri.</title>
        <authorList>
            <person name="Barbosa B."/>
            <person name="Fernandez-Garcia L."/>
            <person name="Gato E."/>
            <person name="Leao R."/>
            <person name="Albano R."/>
            <person name="Fernandez B."/>
            <person name="Fernandez-Cuenca F."/>
            <person name="Marques E."/>
            <person name="Tomas M."/>
        </authorList>
    </citation>
    <scope>NUCLEOTIDE SEQUENCE [LARGE SCALE GENOMIC DNA]</scope>
    <source>
        <strain evidence="1 2">5-2Ac02</strain>
    </source>
</reference>
<dbReference type="eggNOG" id="COG2927">
    <property type="taxonomic scope" value="Bacteria"/>
</dbReference>
<dbReference type="AlphaFoldDB" id="A0A1E8E0K8"/>
<gene>
    <name evidence="1" type="ORF">BJN41_09065</name>
</gene>
<name>A0A1E8E0K8_9GAMM</name>
<dbReference type="InterPro" id="IPR007459">
    <property type="entry name" value="DNA_pol3_chi"/>
</dbReference>
<dbReference type="SUPFAM" id="SSF102400">
    <property type="entry name" value="DNA polymerase III chi subunit"/>
    <property type="match status" value="1"/>
</dbReference>
<evidence type="ECO:0000313" key="2">
    <source>
        <dbReference type="Proteomes" id="UP000186931"/>
    </source>
</evidence>
<dbReference type="InterPro" id="IPR036768">
    <property type="entry name" value="PolIII_chi_sf"/>
</dbReference>
<dbReference type="STRING" id="202956.BJN41_09065"/>
<sequence>MAKVSFYLFEKSPERQVESTCRLCRKILRQQAARIWLHCPNPELQQTLDEHLWSFDASSFIPHGINQKQASVCISAELPQQSDWIVFNFNSQALEAYAKFSHIIEIIENHEEAKVLGREKFKQYRRLGIEPQTFKL</sequence>
<protein>
    <submittedName>
        <fullName evidence="1">DNA polymerase III subunit chi</fullName>
    </submittedName>
</protein>
<dbReference type="GO" id="GO:0003677">
    <property type="term" value="F:DNA binding"/>
    <property type="evidence" value="ECO:0007669"/>
    <property type="project" value="InterPro"/>
</dbReference>
<dbReference type="GO" id="GO:0032298">
    <property type="term" value="P:positive regulation of DNA-templated DNA replication initiation"/>
    <property type="evidence" value="ECO:0007669"/>
    <property type="project" value="TreeGrafter"/>
</dbReference>
<dbReference type="PANTHER" id="PTHR38767:SF1">
    <property type="entry name" value="DNA POLYMERASE III SUBUNIT CHI"/>
    <property type="match status" value="1"/>
</dbReference>
<comment type="caution">
    <text evidence="1">The sequence shown here is derived from an EMBL/GenBank/DDBJ whole genome shotgun (WGS) entry which is preliminary data.</text>
</comment>
<proteinExistence type="predicted"/>
<organism evidence="1 2">
    <name type="scientific">Acinetobacter towneri</name>
    <dbReference type="NCBI Taxonomy" id="202956"/>
    <lineage>
        <taxon>Bacteria</taxon>
        <taxon>Pseudomonadati</taxon>
        <taxon>Pseudomonadota</taxon>
        <taxon>Gammaproteobacteria</taxon>
        <taxon>Moraxellales</taxon>
        <taxon>Moraxellaceae</taxon>
        <taxon>Acinetobacter</taxon>
    </lineage>
</organism>
<accession>A0A1E8E0K8</accession>
<dbReference type="EMBL" id="MKQS01000015">
    <property type="protein sequence ID" value="OFE43191.1"/>
    <property type="molecule type" value="Genomic_DNA"/>
</dbReference>
<evidence type="ECO:0000313" key="1">
    <source>
        <dbReference type="EMBL" id="OFE43191.1"/>
    </source>
</evidence>
<dbReference type="GO" id="GO:0006260">
    <property type="term" value="P:DNA replication"/>
    <property type="evidence" value="ECO:0007669"/>
    <property type="project" value="InterPro"/>
</dbReference>
<dbReference type="Proteomes" id="UP000186931">
    <property type="component" value="Unassembled WGS sequence"/>
</dbReference>
<dbReference type="Gene3D" id="3.40.50.10110">
    <property type="entry name" value="DNA polymerase III subunit chi"/>
    <property type="match status" value="1"/>
</dbReference>